<dbReference type="OrthoDB" id="9807213at2"/>
<dbReference type="SMART" id="SM00363">
    <property type="entry name" value="S4"/>
    <property type="match status" value="1"/>
</dbReference>
<dbReference type="EC" id="5.4.99.-" evidence="6"/>
<evidence type="ECO:0000256" key="2">
    <source>
        <dbReference type="ARBA" id="ARBA00023235"/>
    </source>
</evidence>
<accession>A0A2Z2H5C1</accession>
<sequence length="355" mass="38549">MPLRTSTRINKYISESGLCSRREADRFVEQGKVWINGRRAGTGDQVVAGDRVTVNGQEIEPQEEEDLILIALNKPVGIVSTTESSEKDNIVEFVKHGARIFPIGRLDKDSQGLIFLTNNGDLVNRILRADNQHEKEYQVTVDKPITDDFIEGMQRGVPILGQVTRRCQVEKVSTFVFNITLVQGLNRQIRRMCEVFGFEVTQLIRTRIMNVSLKGLAMGDWRDLTTREIDKILEMTEGSSNESAPAKPKAPSRSKKAQATPKDKPKADPLGIGKPALDKMYSKGKGKPAPAGKTQATSCKPGTGTGKKATSGGRPATQGKPGSRPGAPGKPAGKGKPASGKPASRPQGSRPGKKR</sequence>
<dbReference type="InterPro" id="IPR018496">
    <property type="entry name" value="PsdUridine_synth_RsuA/RluB_CS"/>
</dbReference>
<dbReference type="InterPro" id="IPR042092">
    <property type="entry name" value="PsdUridine_s_RsuA/RluB/E/F_cat"/>
</dbReference>
<reference evidence="9 10" key="1">
    <citation type="journal article" date="2017" name="Int. J. Syst. Evol. Microbiol.">
        <title>Kushneria konosiri sp. nov., isolated from the Korean salt-fermented seafood Daemi-jeot.</title>
        <authorList>
            <person name="Yun J.H."/>
            <person name="Park S.K."/>
            <person name="Lee J.Y."/>
            <person name="Jung M.J."/>
            <person name="Bae J.W."/>
        </authorList>
    </citation>
    <scope>NUCLEOTIDE SEQUENCE [LARGE SCALE GENOMIC DNA]</scope>
    <source>
        <strain evidence="9 10">X49</strain>
    </source>
</reference>
<dbReference type="KEGG" id="kus:B9G99_06400"/>
<dbReference type="NCBIfam" id="TIGR00093">
    <property type="entry name" value="pseudouridine synthase"/>
    <property type="match status" value="1"/>
</dbReference>
<protein>
    <recommendedName>
        <fullName evidence="6">Pseudouridine synthase</fullName>
        <ecNumber evidence="6">5.4.99.-</ecNumber>
    </recommendedName>
</protein>
<evidence type="ECO:0000256" key="5">
    <source>
        <dbReference type="PROSITE-ProRule" id="PRU00182"/>
    </source>
</evidence>
<dbReference type="Pfam" id="PF01479">
    <property type="entry name" value="S4"/>
    <property type="match status" value="1"/>
</dbReference>
<dbReference type="GO" id="GO:0003723">
    <property type="term" value="F:RNA binding"/>
    <property type="evidence" value="ECO:0007669"/>
    <property type="project" value="UniProtKB-KW"/>
</dbReference>
<dbReference type="AlphaFoldDB" id="A0A2Z2H5C1"/>
<dbReference type="Gene3D" id="3.30.70.1560">
    <property type="entry name" value="Alpha-L RNA-binding motif"/>
    <property type="match status" value="1"/>
</dbReference>
<dbReference type="Proteomes" id="UP000250025">
    <property type="component" value="Chromosome"/>
</dbReference>
<dbReference type="Gene3D" id="3.30.70.580">
    <property type="entry name" value="Pseudouridine synthase I, catalytic domain, N-terminal subdomain"/>
    <property type="match status" value="1"/>
</dbReference>
<dbReference type="SUPFAM" id="SSF55174">
    <property type="entry name" value="Alpha-L RNA-binding motif"/>
    <property type="match status" value="1"/>
</dbReference>
<keyword evidence="5" id="KW-0694">RNA-binding</keyword>
<dbReference type="SUPFAM" id="SSF55120">
    <property type="entry name" value="Pseudouridine synthase"/>
    <property type="match status" value="1"/>
</dbReference>
<dbReference type="InterPro" id="IPR020103">
    <property type="entry name" value="PsdUridine_synth_cat_dom_sf"/>
</dbReference>
<comment type="catalytic activity">
    <reaction evidence="4">
        <text>uridine(2604) in 23S rRNA = pseudouridine(2604) in 23S rRNA</text>
        <dbReference type="Rhea" id="RHEA:38875"/>
        <dbReference type="Rhea" id="RHEA-COMP:10093"/>
        <dbReference type="Rhea" id="RHEA-COMP:10094"/>
        <dbReference type="ChEBI" id="CHEBI:65314"/>
        <dbReference type="ChEBI" id="CHEBI:65315"/>
        <dbReference type="EC" id="5.4.99.21"/>
    </reaction>
</comment>
<dbReference type="CDD" id="cd00165">
    <property type="entry name" value="S4"/>
    <property type="match status" value="1"/>
</dbReference>
<evidence type="ECO:0000256" key="6">
    <source>
        <dbReference type="RuleBase" id="RU003887"/>
    </source>
</evidence>
<dbReference type="RefSeq" id="WP_086621310.1">
    <property type="nucleotide sequence ID" value="NZ_CP021323.1"/>
</dbReference>
<evidence type="ECO:0000313" key="9">
    <source>
        <dbReference type="EMBL" id="ARS52553.1"/>
    </source>
</evidence>
<organism evidence="9 10">
    <name type="scientific">Kushneria konosiri</name>
    <dbReference type="NCBI Taxonomy" id="698828"/>
    <lineage>
        <taxon>Bacteria</taxon>
        <taxon>Pseudomonadati</taxon>
        <taxon>Pseudomonadota</taxon>
        <taxon>Gammaproteobacteria</taxon>
        <taxon>Oceanospirillales</taxon>
        <taxon>Halomonadaceae</taxon>
        <taxon>Kushneria</taxon>
    </lineage>
</organism>
<feature type="region of interest" description="Disordered" evidence="7">
    <location>
        <begin position="234"/>
        <end position="355"/>
    </location>
</feature>
<dbReference type="Pfam" id="PF00849">
    <property type="entry name" value="PseudoU_synth_2"/>
    <property type="match status" value="1"/>
</dbReference>
<dbReference type="PANTHER" id="PTHR47683:SF2">
    <property type="entry name" value="RNA-BINDING S4 DOMAIN-CONTAINING PROTEIN"/>
    <property type="match status" value="1"/>
</dbReference>
<dbReference type="GO" id="GO:0000455">
    <property type="term" value="P:enzyme-directed rRNA pseudouridine synthesis"/>
    <property type="evidence" value="ECO:0007669"/>
    <property type="project" value="UniProtKB-ARBA"/>
</dbReference>
<gene>
    <name evidence="9" type="ORF">B9G99_06400</name>
</gene>
<evidence type="ECO:0000313" key="10">
    <source>
        <dbReference type="Proteomes" id="UP000250025"/>
    </source>
</evidence>
<dbReference type="FunFam" id="3.10.290.10:FF:000003">
    <property type="entry name" value="Pseudouridine synthase"/>
    <property type="match status" value="1"/>
</dbReference>
<dbReference type="PROSITE" id="PS50889">
    <property type="entry name" value="S4"/>
    <property type="match status" value="1"/>
</dbReference>
<dbReference type="NCBIfam" id="NF007784">
    <property type="entry name" value="PRK10475.1"/>
    <property type="match status" value="1"/>
</dbReference>
<proteinExistence type="inferred from homology"/>
<keyword evidence="2 6" id="KW-0413">Isomerase</keyword>
<dbReference type="InterPro" id="IPR000748">
    <property type="entry name" value="PsdUridine_synth_RsuA/RluB/E/F"/>
</dbReference>
<dbReference type="InterPro" id="IPR050343">
    <property type="entry name" value="RsuA_PseudoU_synthase"/>
</dbReference>
<evidence type="ECO:0000256" key="7">
    <source>
        <dbReference type="SAM" id="MobiDB-lite"/>
    </source>
</evidence>
<dbReference type="FunFam" id="3.30.70.1560:FF:000002">
    <property type="entry name" value="Pseudouridine synthase"/>
    <property type="match status" value="1"/>
</dbReference>
<dbReference type="InterPro" id="IPR036986">
    <property type="entry name" value="S4_RNA-bd_sf"/>
</dbReference>
<evidence type="ECO:0000256" key="3">
    <source>
        <dbReference type="ARBA" id="ARBA00036390"/>
    </source>
</evidence>
<name>A0A2Z2H5C1_9GAMM</name>
<dbReference type="PROSITE" id="PS01149">
    <property type="entry name" value="PSI_RSU"/>
    <property type="match status" value="1"/>
</dbReference>
<comment type="similarity">
    <text evidence="1 6">Belongs to the pseudouridine synthase RsuA family.</text>
</comment>
<dbReference type="PANTHER" id="PTHR47683">
    <property type="entry name" value="PSEUDOURIDINE SYNTHASE FAMILY PROTEIN-RELATED"/>
    <property type="match status" value="1"/>
</dbReference>
<evidence type="ECO:0000256" key="1">
    <source>
        <dbReference type="ARBA" id="ARBA00008348"/>
    </source>
</evidence>
<dbReference type="InterPro" id="IPR020094">
    <property type="entry name" value="TruA/RsuA/RluB/E/F_N"/>
</dbReference>
<dbReference type="InterPro" id="IPR002942">
    <property type="entry name" value="S4_RNA-bd"/>
</dbReference>
<feature type="compositionally biased region" description="Low complexity" evidence="7">
    <location>
        <begin position="300"/>
        <end position="344"/>
    </location>
</feature>
<dbReference type="EMBL" id="CP021323">
    <property type="protein sequence ID" value="ARS52553.1"/>
    <property type="molecule type" value="Genomic_DNA"/>
</dbReference>
<evidence type="ECO:0000256" key="4">
    <source>
        <dbReference type="ARBA" id="ARBA00036535"/>
    </source>
</evidence>
<comment type="catalytic activity">
    <reaction evidence="3">
        <text>uridine(35) in tRNA(Tyr) = pseudouridine(35) in tRNA(Tyr)</text>
        <dbReference type="Rhea" id="RHEA:60556"/>
        <dbReference type="Rhea" id="RHEA-COMP:15607"/>
        <dbReference type="Rhea" id="RHEA-COMP:15608"/>
        <dbReference type="ChEBI" id="CHEBI:65314"/>
        <dbReference type="ChEBI" id="CHEBI:65315"/>
    </reaction>
</comment>
<dbReference type="Gene3D" id="3.10.290.10">
    <property type="entry name" value="RNA-binding S4 domain"/>
    <property type="match status" value="1"/>
</dbReference>
<keyword evidence="10" id="KW-1185">Reference proteome</keyword>
<dbReference type="CDD" id="cd02554">
    <property type="entry name" value="PseudoU_synth_RluF"/>
    <property type="match status" value="1"/>
</dbReference>
<dbReference type="GO" id="GO:0160138">
    <property type="term" value="F:23S rRNA pseudouridine(2604) synthase activity"/>
    <property type="evidence" value="ECO:0007669"/>
    <property type="project" value="UniProtKB-EC"/>
</dbReference>
<feature type="domain" description="RNA-binding S4" evidence="8">
    <location>
        <begin position="7"/>
        <end position="68"/>
    </location>
</feature>
<dbReference type="InterPro" id="IPR006145">
    <property type="entry name" value="PsdUridine_synth_RsuA/RluA"/>
</dbReference>
<evidence type="ECO:0000259" key="8">
    <source>
        <dbReference type="SMART" id="SM00363"/>
    </source>
</evidence>